<organism evidence="1 2">
    <name type="scientific">Sporosarcina psychrophila</name>
    <name type="common">Bacillus psychrophilus</name>
    <dbReference type="NCBI Taxonomy" id="1476"/>
    <lineage>
        <taxon>Bacteria</taxon>
        <taxon>Bacillati</taxon>
        <taxon>Bacillota</taxon>
        <taxon>Bacilli</taxon>
        <taxon>Bacillales</taxon>
        <taxon>Caryophanaceae</taxon>
        <taxon>Sporosarcina</taxon>
    </lineage>
</organism>
<sequence length="156" mass="17722">MSVSVKEVFDLAVELDLDKLAHRVYWALTQQKASLTDSSDKLTTIQYDEDAIESLIEKNSLGIGRVKLFVIQTSKPGWYAFYFAQSGLEASSLHSGMFNEKPTSIVNAPRLMIPLMTFAETGVEMNLYERRKKLIEFPAYIGHAEAGKHVLYKMRR</sequence>
<dbReference type="EMBL" id="DYWT01000217">
    <property type="protein sequence ID" value="HJF32796.1"/>
    <property type="molecule type" value="Genomic_DNA"/>
</dbReference>
<accession>A0A921G102</accession>
<name>A0A921G102_SPOPS</name>
<comment type="caution">
    <text evidence="1">The sequence shown here is derived from an EMBL/GenBank/DDBJ whole genome shotgun (WGS) entry which is preliminary data.</text>
</comment>
<dbReference type="Proteomes" id="UP000698173">
    <property type="component" value="Unassembled WGS sequence"/>
</dbReference>
<protein>
    <submittedName>
        <fullName evidence="1">Uncharacterized protein</fullName>
    </submittedName>
</protein>
<gene>
    <name evidence="1" type="ORF">K8V56_13620</name>
</gene>
<dbReference type="AlphaFoldDB" id="A0A921G102"/>
<evidence type="ECO:0000313" key="1">
    <source>
        <dbReference type="EMBL" id="HJF32796.1"/>
    </source>
</evidence>
<reference evidence="1" key="2">
    <citation type="submission" date="2021-09" db="EMBL/GenBank/DDBJ databases">
        <authorList>
            <person name="Gilroy R."/>
        </authorList>
    </citation>
    <scope>NUCLEOTIDE SEQUENCE</scope>
    <source>
        <strain evidence="1">CHK171-7178</strain>
    </source>
</reference>
<reference evidence="1" key="1">
    <citation type="journal article" date="2021" name="PeerJ">
        <title>Extensive microbial diversity within the chicken gut microbiome revealed by metagenomics and culture.</title>
        <authorList>
            <person name="Gilroy R."/>
            <person name="Ravi A."/>
            <person name="Getino M."/>
            <person name="Pursley I."/>
            <person name="Horton D.L."/>
            <person name="Alikhan N.F."/>
            <person name="Baker D."/>
            <person name="Gharbi K."/>
            <person name="Hall N."/>
            <person name="Watson M."/>
            <person name="Adriaenssens E.M."/>
            <person name="Foster-Nyarko E."/>
            <person name="Jarju S."/>
            <person name="Secka A."/>
            <person name="Antonio M."/>
            <person name="Oren A."/>
            <person name="Chaudhuri R.R."/>
            <person name="La Ragione R."/>
            <person name="Hildebrand F."/>
            <person name="Pallen M.J."/>
        </authorList>
    </citation>
    <scope>NUCLEOTIDE SEQUENCE</scope>
    <source>
        <strain evidence="1">CHK171-7178</strain>
    </source>
</reference>
<evidence type="ECO:0000313" key="2">
    <source>
        <dbReference type="Proteomes" id="UP000698173"/>
    </source>
</evidence>
<proteinExistence type="predicted"/>